<dbReference type="Proteomes" id="UP001432027">
    <property type="component" value="Unassembled WGS sequence"/>
</dbReference>
<proteinExistence type="predicted"/>
<dbReference type="EMBL" id="BTSX01000005">
    <property type="protein sequence ID" value="GMS99281.1"/>
    <property type="molecule type" value="Genomic_DNA"/>
</dbReference>
<name>A0AAV5TYE4_9BILA</name>
<keyword evidence="1" id="KW-0472">Membrane</keyword>
<feature type="transmembrane region" description="Helical" evidence="1">
    <location>
        <begin position="32"/>
        <end position="50"/>
    </location>
</feature>
<feature type="transmembrane region" description="Helical" evidence="1">
    <location>
        <begin position="104"/>
        <end position="124"/>
    </location>
</feature>
<evidence type="ECO:0000313" key="2">
    <source>
        <dbReference type="EMBL" id="GMS99281.1"/>
    </source>
</evidence>
<keyword evidence="1" id="KW-0812">Transmembrane</keyword>
<comment type="caution">
    <text evidence="2">The sequence shown here is derived from an EMBL/GenBank/DDBJ whole genome shotgun (WGS) entry which is preliminary data.</text>
</comment>
<evidence type="ECO:0000256" key="1">
    <source>
        <dbReference type="SAM" id="Phobius"/>
    </source>
</evidence>
<evidence type="ECO:0000313" key="3">
    <source>
        <dbReference type="Proteomes" id="UP001432027"/>
    </source>
</evidence>
<gene>
    <name evidence="2" type="ORF">PENTCL1PPCAC_21456</name>
</gene>
<feature type="transmembrane region" description="Helical" evidence="1">
    <location>
        <begin position="77"/>
        <end position="97"/>
    </location>
</feature>
<sequence>MHFSSFREFINEINFKFSLCFIKRNKFVNAKVISMVLIIILTIGSSHEIIKRFAKWAERPKGRVFTMEHTWIERPSITSWLLLLPLLLSSLFAAAGIVARKGELVIMLAVILLFYSPLLFYSLYASHQLHVLDPRLLLFFAAGSILLILHCVFILIAAKNEIDREVEEVVSIGKSMEFSETDVGFIRHFS</sequence>
<reference evidence="2" key="1">
    <citation type="submission" date="2023-10" db="EMBL/GenBank/DDBJ databases">
        <title>Genome assembly of Pristionchus species.</title>
        <authorList>
            <person name="Yoshida K."/>
            <person name="Sommer R.J."/>
        </authorList>
    </citation>
    <scope>NUCLEOTIDE SEQUENCE</scope>
    <source>
        <strain evidence="2">RS0144</strain>
    </source>
</reference>
<protein>
    <submittedName>
        <fullName evidence="2">Uncharacterized protein</fullName>
    </submittedName>
</protein>
<accession>A0AAV5TYE4</accession>
<dbReference type="AlphaFoldDB" id="A0AAV5TYE4"/>
<feature type="transmembrane region" description="Helical" evidence="1">
    <location>
        <begin position="136"/>
        <end position="158"/>
    </location>
</feature>
<keyword evidence="1" id="KW-1133">Transmembrane helix</keyword>
<organism evidence="2 3">
    <name type="scientific">Pristionchus entomophagus</name>
    <dbReference type="NCBI Taxonomy" id="358040"/>
    <lineage>
        <taxon>Eukaryota</taxon>
        <taxon>Metazoa</taxon>
        <taxon>Ecdysozoa</taxon>
        <taxon>Nematoda</taxon>
        <taxon>Chromadorea</taxon>
        <taxon>Rhabditida</taxon>
        <taxon>Rhabditina</taxon>
        <taxon>Diplogasteromorpha</taxon>
        <taxon>Diplogasteroidea</taxon>
        <taxon>Neodiplogasteridae</taxon>
        <taxon>Pristionchus</taxon>
    </lineage>
</organism>
<keyword evidence="3" id="KW-1185">Reference proteome</keyword>